<protein>
    <submittedName>
        <fullName evidence="1">Uncharacterized protein</fullName>
    </submittedName>
</protein>
<dbReference type="EMBL" id="BPQQ01000016">
    <property type="protein sequence ID" value="GJD99462.1"/>
    <property type="molecule type" value="Genomic_DNA"/>
</dbReference>
<dbReference type="RefSeq" id="WP_238234349.1">
    <property type="nucleotide sequence ID" value="NZ_BPQQ01000016.1"/>
</dbReference>
<sequence>MPLFSAFEILAETLVPSGILPPSAPNPFVIQGYWVQLSLAPGTTQANFNITFKETTDFNQGAGQSALQAQIIDAKGVVQPYNSFFASVGRGFLGQTLFSGQTVIYGVQALPGLPTDAALPQGGTGWRGTVSIDGQTPGSLIATPTQRLLYTSGSDITKATALDAVVYAVPTFSGAARI</sequence>
<evidence type="ECO:0000313" key="2">
    <source>
        <dbReference type="Proteomes" id="UP001055153"/>
    </source>
</evidence>
<dbReference type="Proteomes" id="UP001055153">
    <property type="component" value="Unassembled WGS sequence"/>
</dbReference>
<name>A0ABQ4SCC9_9HYPH</name>
<organism evidence="1 2">
    <name type="scientific">Methylobacterium isbiliense</name>
    <dbReference type="NCBI Taxonomy" id="315478"/>
    <lineage>
        <taxon>Bacteria</taxon>
        <taxon>Pseudomonadati</taxon>
        <taxon>Pseudomonadota</taxon>
        <taxon>Alphaproteobacteria</taxon>
        <taxon>Hyphomicrobiales</taxon>
        <taxon>Methylobacteriaceae</taxon>
        <taxon>Methylobacterium</taxon>
    </lineage>
</organism>
<reference evidence="1" key="1">
    <citation type="journal article" date="2021" name="Front. Microbiol.">
        <title>Comprehensive Comparative Genomics and Phenotyping of Methylobacterium Species.</title>
        <authorList>
            <person name="Alessa O."/>
            <person name="Ogura Y."/>
            <person name="Fujitani Y."/>
            <person name="Takami H."/>
            <person name="Hayashi T."/>
            <person name="Sahin N."/>
            <person name="Tani A."/>
        </authorList>
    </citation>
    <scope>NUCLEOTIDE SEQUENCE</scope>
    <source>
        <strain evidence="1">DSM 17168</strain>
    </source>
</reference>
<evidence type="ECO:0000313" key="1">
    <source>
        <dbReference type="EMBL" id="GJD99462.1"/>
    </source>
</evidence>
<keyword evidence="2" id="KW-1185">Reference proteome</keyword>
<gene>
    <name evidence="1" type="ORF">GMJLKIPL_1379</name>
</gene>
<proteinExistence type="predicted"/>
<comment type="caution">
    <text evidence="1">The sequence shown here is derived from an EMBL/GenBank/DDBJ whole genome shotgun (WGS) entry which is preliminary data.</text>
</comment>
<accession>A0ABQ4SCC9</accession>
<reference evidence="1" key="2">
    <citation type="submission" date="2021-08" db="EMBL/GenBank/DDBJ databases">
        <authorList>
            <person name="Tani A."/>
            <person name="Ola A."/>
            <person name="Ogura Y."/>
            <person name="Katsura K."/>
            <person name="Hayashi T."/>
        </authorList>
    </citation>
    <scope>NUCLEOTIDE SEQUENCE</scope>
    <source>
        <strain evidence="1">DSM 17168</strain>
    </source>
</reference>